<proteinExistence type="predicted"/>
<evidence type="ECO:0000256" key="1">
    <source>
        <dbReference type="SAM" id="MobiDB-lite"/>
    </source>
</evidence>
<feature type="compositionally biased region" description="Polar residues" evidence="1">
    <location>
        <begin position="7"/>
        <end position="26"/>
    </location>
</feature>
<gene>
    <name evidence="2" type="ORF">J8273_3056</name>
</gene>
<feature type="region of interest" description="Disordered" evidence="1">
    <location>
        <begin position="1"/>
        <end position="29"/>
    </location>
</feature>
<dbReference type="Proteomes" id="UP000717585">
    <property type="component" value="Unassembled WGS sequence"/>
</dbReference>
<accession>A0A8J6AYE9</accession>
<evidence type="ECO:0000313" key="3">
    <source>
        <dbReference type="Proteomes" id="UP000717585"/>
    </source>
</evidence>
<keyword evidence="3" id="KW-1185">Reference proteome</keyword>
<dbReference type="AlphaFoldDB" id="A0A8J6AYE9"/>
<sequence>MEKKSGENTVTVEQHTGASSDINDNLTDTDRVWVAIQSKARTEADAKRREDDDAAVKKIMLKLKRGRGNRRSGSTTTSARPKRLPASKEPGNAGVYDDDVKPKDSQ</sequence>
<evidence type="ECO:0000313" key="2">
    <source>
        <dbReference type="EMBL" id="KAG9395480.1"/>
    </source>
</evidence>
<dbReference type="EMBL" id="JAHDYR010000011">
    <property type="protein sequence ID" value="KAG9395480.1"/>
    <property type="molecule type" value="Genomic_DNA"/>
</dbReference>
<protein>
    <submittedName>
        <fullName evidence="2">Uncharacterized protein</fullName>
    </submittedName>
</protein>
<name>A0A8J6AYE9_9EUKA</name>
<comment type="caution">
    <text evidence="2">The sequence shown here is derived from an EMBL/GenBank/DDBJ whole genome shotgun (WGS) entry which is preliminary data.</text>
</comment>
<reference evidence="2" key="1">
    <citation type="submission" date="2021-05" db="EMBL/GenBank/DDBJ databases">
        <title>A free-living protist that lacks canonical eukaryotic 1 DNA replication and segregation systems.</title>
        <authorList>
            <person name="Salas-Leiva D.E."/>
            <person name="Tromer E.C."/>
            <person name="Curtis B.A."/>
            <person name="Jerlstrom-Hultqvist J."/>
            <person name="Kolisko M."/>
            <person name="Yi Z."/>
            <person name="Salas-Leiva J.S."/>
            <person name="Gallot-Lavallee L."/>
            <person name="Kops G.J.P.L."/>
            <person name="Archibald J.M."/>
            <person name="Simpson A.G.B."/>
            <person name="Roger A.J."/>
        </authorList>
    </citation>
    <scope>NUCLEOTIDE SEQUENCE</scope>
    <source>
        <strain evidence="2">BICM</strain>
    </source>
</reference>
<feature type="compositionally biased region" description="Basic residues" evidence="1">
    <location>
        <begin position="61"/>
        <end position="70"/>
    </location>
</feature>
<feature type="region of interest" description="Disordered" evidence="1">
    <location>
        <begin position="61"/>
        <end position="106"/>
    </location>
</feature>
<organism evidence="2 3">
    <name type="scientific">Carpediemonas membranifera</name>
    <dbReference type="NCBI Taxonomy" id="201153"/>
    <lineage>
        <taxon>Eukaryota</taxon>
        <taxon>Metamonada</taxon>
        <taxon>Carpediemonas-like organisms</taxon>
        <taxon>Carpediemonas</taxon>
    </lineage>
</organism>